<dbReference type="Proteomes" id="UP000655225">
    <property type="component" value="Unassembled WGS sequence"/>
</dbReference>
<dbReference type="OMA" id="SHCADLA"/>
<feature type="repeat" description="PPR" evidence="2">
    <location>
        <begin position="273"/>
        <end position="307"/>
    </location>
</feature>
<dbReference type="InterPro" id="IPR046849">
    <property type="entry name" value="E2_motif"/>
</dbReference>
<dbReference type="PANTHER" id="PTHR24015:SF2022">
    <property type="entry name" value="PENTATRICOPEPTIDE REPEAT-CONTAINING PROTEIN CHLOROPLASTIC"/>
    <property type="match status" value="1"/>
</dbReference>
<proteinExistence type="predicted"/>
<dbReference type="Pfam" id="PF13041">
    <property type="entry name" value="PPR_2"/>
    <property type="match status" value="3"/>
</dbReference>
<organism evidence="4 5">
    <name type="scientific">Tetracentron sinense</name>
    <name type="common">Spur-leaf</name>
    <dbReference type="NCBI Taxonomy" id="13715"/>
    <lineage>
        <taxon>Eukaryota</taxon>
        <taxon>Viridiplantae</taxon>
        <taxon>Streptophyta</taxon>
        <taxon>Embryophyta</taxon>
        <taxon>Tracheophyta</taxon>
        <taxon>Spermatophyta</taxon>
        <taxon>Magnoliopsida</taxon>
        <taxon>Trochodendrales</taxon>
        <taxon>Trochodendraceae</taxon>
        <taxon>Tetracentron</taxon>
    </lineage>
</organism>
<dbReference type="PANTHER" id="PTHR24015">
    <property type="entry name" value="OS07G0578800 PROTEIN-RELATED"/>
    <property type="match status" value="1"/>
</dbReference>
<dbReference type="Pfam" id="PF20430">
    <property type="entry name" value="Eplus_motif"/>
    <property type="match status" value="1"/>
</dbReference>
<dbReference type="GO" id="GO:0009451">
    <property type="term" value="P:RNA modification"/>
    <property type="evidence" value="ECO:0007669"/>
    <property type="project" value="InterPro"/>
</dbReference>
<evidence type="ECO:0000259" key="3">
    <source>
        <dbReference type="Pfam" id="PF14432"/>
    </source>
</evidence>
<dbReference type="InterPro" id="IPR011990">
    <property type="entry name" value="TPR-like_helical_dom_sf"/>
</dbReference>
<dbReference type="FunFam" id="1.25.40.10:FF:000031">
    <property type="entry name" value="Pentatricopeptide repeat-containing protein mitochondrial"/>
    <property type="match status" value="1"/>
</dbReference>
<feature type="repeat" description="PPR" evidence="2">
    <location>
        <begin position="70"/>
        <end position="104"/>
    </location>
</feature>
<sequence length="681" mass="76369">MLKDSTTLAHVIRTYAQTRQLYKGKQLHAQLICAGYQPCIFVSNHLLNMYAKCGELDFAINLFDEMPHRNLVSWTALITGFSQNGKFQKALSTFSQMRIAGEQPTQFAFSSVIQASVLLGSLEFGKQMHSLSIKSGFSSELFVGSNLADMYSKCGVLFDACRVFDEMPSKDEVSWTAMIDGYAKNGNFEEALLAFKKMILEEMAIDQHVFCSTLSACGALKACKFGKSLHSCIVKLGFESDIYVGNALTDMYSKAGDMESASCVFGIDSECRNIVSCTSLIDGYVETDQIENALSTFIELRRQGIEPNEFTFSSLIKACANQAALEQGTLLHGQVIKIHLDKDPFVSSILVDMYGKCGLLDHSIRVFDEIKEPNEFAWNSLVGVFSQHGLGKDAMKIFGRMILRGVKPNEITFVSLLTGFSHAGLVEEGLDYFYSMDKTYGVVPRQEHYSCVIDLLSRAGRLKEAEEFINSMPFEPNAFGWCSFLGACRTHGDKERGELAAEKLMRLEPENSGTHVLLSNIYAMAGQWEDVRSVRKMMRDGKVKKLPGYSWVDLGNKTHLFGAEDWSHPQKRDIYEKLESLHDQIREAGYVPYTGSVPFNMEQSMKERLLHHHSERIAVAFALISMPIGKPIIVKKNLRVCVDCHSAIKFISKVVGRKIIVRDSSRFHHFTDGKCSCSDYW</sequence>
<dbReference type="NCBIfam" id="TIGR00756">
    <property type="entry name" value="PPR"/>
    <property type="match status" value="6"/>
</dbReference>
<keyword evidence="5" id="KW-1185">Reference proteome</keyword>
<dbReference type="FunFam" id="1.25.40.10:FF:000381">
    <property type="entry name" value="Pentatricopeptide repeat-containing protein"/>
    <property type="match status" value="1"/>
</dbReference>
<dbReference type="EMBL" id="JABCRI010000011">
    <property type="protein sequence ID" value="KAF8397892.1"/>
    <property type="molecule type" value="Genomic_DNA"/>
</dbReference>
<protein>
    <recommendedName>
        <fullName evidence="3">DYW domain-containing protein</fullName>
    </recommendedName>
</protein>
<gene>
    <name evidence="4" type="ORF">HHK36_016817</name>
</gene>
<evidence type="ECO:0000313" key="4">
    <source>
        <dbReference type="EMBL" id="KAF8397892.1"/>
    </source>
</evidence>
<accession>A0A835DEL1</accession>
<feature type="domain" description="DYW" evidence="3">
    <location>
        <begin position="589"/>
        <end position="681"/>
    </location>
</feature>
<dbReference type="AlphaFoldDB" id="A0A835DEL1"/>
<dbReference type="Pfam" id="PF01535">
    <property type="entry name" value="PPR"/>
    <property type="match status" value="4"/>
</dbReference>
<keyword evidence="1" id="KW-0677">Repeat</keyword>
<dbReference type="Pfam" id="PF14432">
    <property type="entry name" value="DYW_deaminase"/>
    <property type="match status" value="1"/>
</dbReference>
<comment type="caution">
    <text evidence="4">The sequence shown here is derived from an EMBL/GenBank/DDBJ whole genome shotgun (WGS) entry which is preliminary data.</text>
</comment>
<name>A0A835DEL1_TETSI</name>
<reference evidence="4 5" key="1">
    <citation type="submission" date="2020-04" db="EMBL/GenBank/DDBJ databases">
        <title>Plant Genome Project.</title>
        <authorList>
            <person name="Zhang R.-G."/>
        </authorList>
    </citation>
    <scope>NUCLEOTIDE SEQUENCE [LARGE SCALE GENOMIC DNA]</scope>
    <source>
        <strain evidence="4">YNK0</strain>
        <tissue evidence="4">Leaf</tissue>
    </source>
</reference>
<dbReference type="Gene3D" id="1.25.40.10">
    <property type="entry name" value="Tetratricopeptide repeat domain"/>
    <property type="match status" value="4"/>
</dbReference>
<dbReference type="PROSITE" id="PS51375">
    <property type="entry name" value="PPR"/>
    <property type="match status" value="4"/>
</dbReference>
<dbReference type="InterPro" id="IPR032867">
    <property type="entry name" value="DYW_dom"/>
</dbReference>
<evidence type="ECO:0000256" key="1">
    <source>
        <dbReference type="ARBA" id="ARBA00022737"/>
    </source>
</evidence>
<evidence type="ECO:0000256" key="2">
    <source>
        <dbReference type="PROSITE-ProRule" id="PRU00708"/>
    </source>
</evidence>
<dbReference type="FunFam" id="1.25.40.10:FF:000073">
    <property type="entry name" value="Pentatricopeptide repeat-containing protein chloroplastic"/>
    <property type="match status" value="1"/>
</dbReference>
<dbReference type="GO" id="GO:0008270">
    <property type="term" value="F:zinc ion binding"/>
    <property type="evidence" value="ECO:0007669"/>
    <property type="project" value="InterPro"/>
</dbReference>
<dbReference type="OrthoDB" id="750109at2759"/>
<feature type="repeat" description="PPR" evidence="2">
    <location>
        <begin position="374"/>
        <end position="408"/>
    </location>
</feature>
<dbReference type="FunFam" id="1.25.40.10:FF:000338">
    <property type="entry name" value="Pentatricopeptide repeat-containing protein, chloroplastic"/>
    <property type="match status" value="1"/>
</dbReference>
<dbReference type="GO" id="GO:0003723">
    <property type="term" value="F:RNA binding"/>
    <property type="evidence" value="ECO:0007669"/>
    <property type="project" value="InterPro"/>
</dbReference>
<dbReference type="InterPro" id="IPR046848">
    <property type="entry name" value="E_motif"/>
</dbReference>
<evidence type="ECO:0000313" key="5">
    <source>
        <dbReference type="Proteomes" id="UP000655225"/>
    </source>
</evidence>
<dbReference type="Pfam" id="PF20431">
    <property type="entry name" value="E_motif"/>
    <property type="match status" value="1"/>
</dbReference>
<dbReference type="FunFam" id="1.25.40.10:FF:000366">
    <property type="entry name" value="Pentatricopeptide (PPR) repeat-containing protein"/>
    <property type="match status" value="1"/>
</dbReference>
<feature type="repeat" description="PPR" evidence="2">
    <location>
        <begin position="171"/>
        <end position="205"/>
    </location>
</feature>
<dbReference type="InterPro" id="IPR046960">
    <property type="entry name" value="PPR_At4g14850-like_plant"/>
</dbReference>
<dbReference type="InterPro" id="IPR002885">
    <property type="entry name" value="PPR_rpt"/>
</dbReference>